<evidence type="ECO:0000313" key="3">
    <source>
        <dbReference type="Proteomes" id="UP000002497"/>
    </source>
</evidence>
<evidence type="ECO:0000256" key="1">
    <source>
        <dbReference type="SAM" id="MobiDB-lite"/>
    </source>
</evidence>
<reference evidence="3" key="1">
    <citation type="journal article" date="2010" name="Genome Res.">
        <title>Population genomic sequencing of Coccidioides fungi reveals recent hybridization and transposon control.</title>
        <authorList>
            <person name="Neafsey D.E."/>
            <person name="Barker B.M."/>
            <person name="Sharpton T.J."/>
            <person name="Stajich J.E."/>
            <person name="Park D.J."/>
            <person name="Whiston E."/>
            <person name="Hung C.-Y."/>
            <person name="McMahan C."/>
            <person name="White J."/>
            <person name="Sykes S."/>
            <person name="Heiman D."/>
            <person name="Young S."/>
            <person name="Zeng Q."/>
            <person name="Abouelleil A."/>
            <person name="Aftuck L."/>
            <person name="Bessette D."/>
            <person name="Brown A."/>
            <person name="FitzGerald M."/>
            <person name="Lui A."/>
            <person name="Macdonald J.P."/>
            <person name="Priest M."/>
            <person name="Orbach M.J."/>
            <person name="Galgiani J.N."/>
            <person name="Kirkland T.N."/>
            <person name="Cole G.T."/>
            <person name="Birren B.W."/>
            <person name="Henn M.R."/>
            <person name="Taylor J.W."/>
            <person name="Rounsley S.D."/>
        </authorList>
    </citation>
    <scope>NUCLEOTIDE SEQUENCE [LARGE SCALE GENOMIC DNA]</scope>
    <source>
        <strain evidence="3">RMSCC 757 / Silveira</strain>
    </source>
</reference>
<feature type="region of interest" description="Disordered" evidence="1">
    <location>
        <begin position="84"/>
        <end position="109"/>
    </location>
</feature>
<dbReference type="Proteomes" id="UP000002497">
    <property type="component" value="Unassembled WGS sequence"/>
</dbReference>
<dbReference type="EMBL" id="GL636499">
    <property type="protein sequence ID" value="EFW15815.1"/>
    <property type="molecule type" value="Genomic_DNA"/>
</dbReference>
<organism evidence="3">
    <name type="scientific">Coccidioides posadasii (strain RMSCC 757 / Silveira)</name>
    <name type="common">Valley fever fungus</name>
    <dbReference type="NCBI Taxonomy" id="443226"/>
    <lineage>
        <taxon>Eukaryota</taxon>
        <taxon>Fungi</taxon>
        <taxon>Dikarya</taxon>
        <taxon>Ascomycota</taxon>
        <taxon>Pezizomycotina</taxon>
        <taxon>Eurotiomycetes</taxon>
        <taxon>Eurotiomycetidae</taxon>
        <taxon>Onygenales</taxon>
        <taxon>Onygenaceae</taxon>
        <taxon>Coccidioides</taxon>
    </lineage>
</organism>
<dbReference type="AlphaFoldDB" id="E9DC90"/>
<sequence>MHRIPVLLLILLCPTSYHLVLQHLLAGVSTYIATHFLLITHPPSSPCLTLIPRALLKEVYQAGSALHTPAIQKARVTPQNLRHRNPSFTTAEAAAQTRRGVQTGMAADGNNRSISYVSAEASSRSIPP</sequence>
<proteinExistence type="predicted"/>
<gene>
    <name evidence="2" type="ORF">CPSG_07442</name>
</gene>
<accession>E9DC90</accession>
<dbReference type="HOGENOM" id="CLU_1959365_0_0_1"/>
<reference evidence="3" key="2">
    <citation type="submission" date="2010-03" db="EMBL/GenBank/DDBJ databases">
        <title>The genome sequence of Coccidioides posadasii strain Silveira.</title>
        <authorList>
            <consortium name="The Broad Institute Genome Sequencing Center for Infectious Disease"/>
            <person name="Neafsey D."/>
            <person name="Orbach M."/>
            <person name="Henn M.R."/>
            <person name="Cole G.T."/>
            <person name="Galgiani J."/>
            <person name="Gardner M.J."/>
            <person name="Kirkland T.N."/>
            <person name="Taylor J.W."/>
            <person name="Young S.K."/>
            <person name="Zeng Q."/>
            <person name="Koehrsen M."/>
            <person name="Alvarado L."/>
            <person name="Berlin A."/>
            <person name="Borenstein D."/>
            <person name="Chapman S.B."/>
            <person name="Chen Z."/>
            <person name="Engels R."/>
            <person name="Freedman E."/>
            <person name="Gellesch M."/>
            <person name="Goldberg J."/>
            <person name="Griggs A."/>
            <person name="Gujja S."/>
            <person name="Heilman E."/>
            <person name="Heiman D."/>
            <person name="Howarth C."/>
            <person name="Jen D."/>
            <person name="Larson L."/>
            <person name="Mehta T."/>
            <person name="Neiman D."/>
            <person name="Park D."/>
            <person name="Pearson M."/>
            <person name="Richards J."/>
            <person name="Roberts A."/>
            <person name="Saif S."/>
            <person name="Shea T."/>
            <person name="Shenoy N."/>
            <person name="Sisk P."/>
            <person name="Stolte C."/>
            <person name="Sykes S."/>
            <person name="Walk T."/>
            <person name="White J."/>
            <person name="Yandava C."/>
            <person name="Haas B."/>
            <person name="Nusbaum C."/>
            <person name="Birren B."/>
        </authorList>
    </citation>
    <scope>NUCLEOTIDE SEQUENCE [LARGE SCALE GENOMIC DNA]</scope>
    <source>
        <strain evidence="3">RMSCC 757 / Silveira</strain>
    </source>
</reference>
<protein>
    <submittedName>
        <fullName evidence="2">Uncharacterized protein</fullName>
    </submittedName>
</protein>
<name>E9DC90_COCPS</name>
<dbReference type="VEuPathDB" id="FungiDB:CPSG_07442"/>
<keyword evidence="3" id="KW-1185">Reference proteome</keyword>
<evidence type="ECO:0000313" key="2">
    <source>
        <dbReference type="EMBL" id="EFW15815.1"/>
    </source>
</evidence>